<evidence type="ECO:0000313" key="2">
    <source>
        <dbReference type="EMBL" id="CAH3190281.1"/>
    </source>
</evidence>
<reference evidence="2 3" key="1">
    <citation type="submission" date="2022-05" db="EMBL/GenBank/DDBJ databases">
        <authorList>
            <consortium name="Genoscope - CEA"/>
            <person name="William W."/>
        </authorList>
    </citation>
    <scope>NUCLEOTIDE SEQUENCE [LARGE SCALE GENOMIC DNA]</scope>
</reference>
<feature type="region of interest" description="Disordered" evidence="1">
    <location>
        <begin position="1"/>
        <end position="25"/>
    </location>
</feature>
<organism evidence="2 3">
    <name type="scientific">Porites evermanni</name>
    <dbReference type="NCBI Taxonomy" id="104178"/>
    <lineage>
        <taxon>Eukaryota</taxon>
        <taxon>Metazoa</taxon>
        <taxon>Cnidaria</taxon>
        <taxon>Anthozoa</taxon>
        <taxon>Hexacorallia</taxon>
        <taxon>Scleractinia</taxon>
        <taxon>Fungiina</taxon>
        <taxon>Poritidae</taxon>
        <taxon>Porites</taxon>
    </lineage>
</organism>
<comment type="caution">
    <text evidence="2">The sequence shown here is derived from an EMBL/GenBank/DDBJ whole genome shotgun (WGS) entry which is preliminary data.</text>
</comment>
<protein>
    <submittedName>
        <fullName evidence="2">Uncharacterized protein</fullName>
    </submittedName>
</protein>
<evidence type="ECO:0000313" key="3">
    <source>
        <dbReference type="Proteomes" id="UP001159427"/>
    </source>
</evidence>
<evidence type="ECO:0000256" key="1">
    <source>
        <dbReference type="SAM" id="MobiDB-lite"/>
    </source>
</evidence>
<accession>A0ABN8SGB2</accession>
<proteinExistence type="predicted"/>
<sequence>MPFIGPVSFPDLPTSSSKIIQNGQTPTQTSATLTTILKPITRTKTTLQSAKRITTTTTTTTTAPSTITTTSFATLKQQFVKTSKTMGSDTLKITIETDTPKSTKTFSLHTTTTSTTVSQTPALQSFVTTLPKSVLTSKAFAPQVRLAKTVLDSGFNAVDSGFQVIDIPGFLSVELALRIRIVSGIPGCLNLRVLLKVQHQFSPIKFNPYSRETVVMDSVGISTETYEDDDDGYSTLRIKANEPGIYASNYCLVKDPTADSGYVYAPLNIPDGQNIYGHKPTEPVYNVLDNSASRSIAPLQSGPVGIEQPVYNILEELPNHQEDTLQSGPVSIEQPVYNILEQLPIDRESTPFGTEPVYNVLEANGQGDAEISGDNGSLPSEGKIHNPLEGAKHVEDCNVKRDNEPVYNVLEQDDYQKAY</sequence>
<dbReference type="EMBL" id="CALNXI010002725">
    <property type="protein sequence ID" value="CAH3190281.1"/>
    <property type="molecule type" value="Genomic_DNA"/>
</dbReference>
<gene>
    <name evidence="2" type="ORF">PEVE_00020301</name>
</gene>
<name>A0ABN8SGB2_9CNID</name>
<dbReference type="Proteomes" id="UP001159427">
    <property type="component" value="Unassembled WGS sequence"/>
</dbReference>
<feature type="compositionally biased region" description="Polar residues" evidence="1">
    <location>
        <begin position="13"/>
        <end position="24"/>
    </location>
</feature>
<keyword evidence="3" id="KW-1185">Reference proteome</keyword>